<name>A0A3S2PZ26_ORYJA</name>
<organism evidence="2 3">
    <name type="scientific">Oryzias javanicus</name>
    <name type="common">Javanese ricefish</name>
    <name type="synonym">Aplocheilus javanicus</name>
    <dbReference type="NCBI Taxonomy" id="123683"/>
    <lineage>
        <taxon>Eukaryota</taxon>
        <taxon>Metazoa</taxon>
        <taxon>Chordata</taxon>
        <taxon>Craniata</taxon>
        <taxon>Vertebrata</taxon>
        <taxon>Euteleostomi</taxon>
        <taxon>Actinopterygii</taxon>
        <taxon>Neopterygii</taxon>
        <taxon>Teleostei</taxon>
        <taxon>Neoteleostei</taxon>
        <taxon>Acanthomorphata</taxon>
        <taxon>Ovalentaria</taxon>
        <taxon>Atherinomorphae</taxon>
        <taxon>Beloniformes</taxon>
        <taxon>Adrianichthyidae</taxon>
        <taxon>Oryziinae</taxon>
        <taxon>Oryzias</taxon>
    </lineage>
</organism>
<accession>A0A3S2PZ26</accession>
<evidence type="ECO:0000256" key="1">
    <source>
        <dbReference type="SAM" id="MobiDB-lite"/>
    </source>
</evidence>
<reference evidence="2 3" key="1">
    <citation type="submission" date="2018-11" db="EMBL/GenBank/DDBJ databases">
        <authorList>
            <person name="Lopez-Roques C."/>
            <person name="Donnadieu C."/>
            <person name="Bouchez O."/>
            <person name="Klopp C."/>
            <person name="Cabau C."/>
            <person name="Zahm M."/>
        </authorList>
    </citation>
    <scope>NUCLEOTIDE SEQUENCE [LARGE SCALE GENOMIC DNA]</scope>
    <source>
        <strain evidence="2">RS831</strain>
        <tissue evidence="2">Whole body</tissue>
    </source>
</reference>
<proteinExistence type="predicted"/>
<protein>
    <submittedName>
        <fullName evidence="2">Uncharacterized protein</fullName>
    </submittedName>
</protein>
<evidence type="ECO:0000313" key="2">
    <source>
        <dbReference type="EMBL" id="RVE73833.1"/>
    </source>
</evidence>
<sequence length="78" mass="8836">MHKCFPSLSPAGGDNELSRWMPPVLKQRQEEDEEKRPGSFPSGCKQSAVSTAAFTRLPNTKIFYKRVSTSGFQTRRMD</sequence>
<feature type="region of interest" description="Disordered" evidence="1">
    <location>
        <begin position="1"/>
        <end position="47"/>
    </location>
</feature>
<dbReference type="EMBL" id="CM012440">
    <property type="protein sequence ID" value="RVE73833.1"/>
    <property type="molecule type" value="Genomic_DNA"/>
</dbReference>
<reference evidence="2 3" key="2">
    <citation type="submission" date="2019-01" db="EMBL/GenBank/DDBJ databases">
        <title>A chromosome length genome reference of the Java medaka (oryzias javanicus).</title>
        <authorList>
            <person name="Herpin A."/>
            <person name="Takehana Y."/>
            <person name="Naruse K."/>
            <person name="Ansai S."/>
            <person name="Kawaguchi M."/>
        </authorList>
    </citation>
    <scope>NUCLEOTIDE SEQUENCE [LARGE SCALE GENOMIC DNA]</scope>
    <source>
        <strain evidence="2">RS831</strain>
        <tissue evidence="2">Whole body</tissue>
    </source>
</reference>
<evidence type="ECO:0000313" key="3">
    <source>
        <dbReference type="Proteomes" id="UP000283210"/>
    </source>
</evidence>
<dbReference type="AlphaFoldDB" id="A0A3S2PZ26"/>
<gene>
    <name evidence="2" type="ORF">OJAV_G00035380</name>
</gene>
<keyword evidence="3" id="KW-1185">Reference proteome</keyword>
<dbReference type="Proteomes" id="UP000283210">
    <property type="component" value="Chromosome 4"/>
</dbReference>